<accession>A0A1B7TG02</accession>
<keyword evidence="11" id="KW-0472">Membrane</keyword>
<evidence type="ECO:0000256" key="3">
    <source>
        <dbReference type="ARBA" id="ARBA00022448"/>
    </source>
</evidence>
<evidence type="ECO:0000256" key="9">
    <source>
        <dbReference type="ARBA" id="ARBA00023010"/>
    </source>
</evidence>
<keyword evidence="7" id="KW-0653">Protein transport</keyword>
<feature type="domain" description="Tim44-like" evidence="13">
    <location>
        <begin position="231"/>
        <end position="384"/>
    </location>
</feature>
<comment type="caution">
    <text evidence="14">The sequence shown here is derived from an EMBL/GenBank/DDBJ whole genome shotgun (WGS) entry which is preliminary data.</text>
</comment>
<evidence type="ECO:0000256" key="12">
    <source>
        <dbReference type="ARBA" id="ARBA00074309"/>
    </source>
</evidence>
<evidence type="ECO:0000256" key="1">
    <source>
        <dbReference type="ARBA" id="ARBA00004637"/>
    </source>
</evidence>
<evidence type="ECO:0000256" key="5">
    <source>
        <dbReference type="ARBA" id="ARBA00022792"/>
    </source>
</evidence>
<dbReference type="FunFam" id="3.10.450.240:FF:000002">
    <property type="entry name" value="Mitochondrial import inner membrane translocase subunit TIM44"/>
    <property type="match status" value="1"/>
</dbReference>
<dbReference type="InterPro" id="IPR017303">
    <property type="entry name" value="Tim44"/>
</dbReference>
<dbReference type="GO" id="GO:0030150">
    <property type="term" value="P:protein import into mitochondrial matrix"/>
    <property type="evidence" value="ECO:0007669"/>
    <property type="project" value="InterPro"/>
</dbReference>
<evidence type="ECO:0000256" key="4">
    <source>
        <dbReference type="ARBA" id="ARBA00022741"/>
    </source>
</evidence>
<keyword evidence="4" id="KW-0547">Nucleotide-binding</keyword>
<dbReference type="EMBL" id="LXPE01000007">
    <property type="protein sequence ID" value="OBA27677.1"/>
    <property type="molecule type" value="Genomic_DNA"/>
</dbReference>
<reference evidence="15" key="1">
    <citation type="journal article" date="2016" name="Proc. Natl. Acad. Sci. U.S.A.">
        <title>Comparative genomics of biotechnologically important yeasts.</title>
        <authorList>
            <person name="Riley R."/>
            <person name="Haridas S."/>
            <person name="Wolfe K.H."/>
            <person name="Lopes M.R."/>
            <person name="Hittinger C.T."/>
            <person name="Goeker M."/>
            <person name="Salamov A.A."/>
            <person name="Wisecaver J.H."/>
            <person name="Long T.M."/>
            <person name="Calvey C.H."/>
            <person name="Aerts A.L."/>
            <person name="Barry K.W."/>
            <person name="Choi C."/>
            <person name="Clum A."/>
            <person name="Coughlan A.Y."/>
            <person name="Deshpande S."/>
            <person name="Douglass A.P."/>
            <person name="Hanson S.J."/>
            <person name="Klenk H.-P."/>
            <person name="LaButti K.M."/>
            <person name="Lapidus A."/>
            <person name="Lindquist E.A."/>
            <person name="Lipzen A.M."/>
            <person name="Meier-Kolthoff J.P."/>
            <person name="Ohm R.A."/>
            <person name="Otillar R.P."/>
            <person name="Pangilinan J.L."/>
            <person name="Peng Y."/>
            <person name="Rokas A."/>
            <person name="Rosa C.A."/>
            <person name="Scheuner C."/>
            <person name="Sibirny A.A."/>
            <person name="Slot J.C."/>
            <person name="Stielow J.B."/>
            <person name="Sun H."/>
            <person name="Kurtzman C.P."/>
            <person name="Blackwell M."/>
            <person name="Grigoriev I.V."/>
            <person name="Jeffries T.W."/>
        </authorList>
    </citation>
    <scope>NUCLEOTIDE SEQUENCE [LARGE SCALE GENOMIC DNA]</scope>
    <source>
        <strain evidence="15">NRRL Y-1626</strain>
    </source>
</reference>
<dbReference type="SUPFAM" id="SSF54427">
    <property type="entry name" value="NTF2-like"/>
    <property type="match status" value="1"/>
</dbReference>
<proteinExistence type="inferred from homology"/>
<feature type="non-terminal residue" evidence="14">
    <location>
        <position position="1"/>
    </location>
</feature>
<evidence type="ECO:0000256" key="2">
    <source>
        <dbReference type="ARBA" id="ARBA00009597"/>
    </source>
</evidence>
<comment type="similarity">
    <text evidence="2">Belongs to the Tim44 family.</text>
</comment>
<dbReference type="Proteomes" id="UP000092321">
    <property type="component" value="Unassembled WGS sequence"/>
</dbReference>
<dbReference type="GO" id="GO:0051087">
    <property type="term" value="F:protein-folding chaperone binding"/>
    <property type="evidence" value="ECO:0007669"/>
    <property type="project" value="InterPro"/>
</dbReference>
<gene>
    <name evidence="14" type="ORF">HANVADRAFT_19735</name>
</gene>
<evidence type="ECO:0000256" key="8">
    <source>
        <dbReference type="ARBA" id="ARBA00022946"/>
    </source>
</evidence>
<keyword evidence="5" id="KW-0999">Mitochondrion inner membrane</keyword>
<dbReference type="AlphaFoldDB" id="A0A1B7TG02"/>
<keyword evidence="3" id="KW-0813">Transport</keyword>
<keyword evidence="6" id="KW-0067">ATP-binding</keyword>
<dbReference type="PANTHER" id="PTHR10721:SF1">
    <property type="entry name" value="MITOCHONDRIAL IMPORT INNER MEMBRANE TRANSLOCASE SUBUNIT TIM44"/>
    <property type="match status" value="1"/>
</dbReference>
<comment type="subcellular location">
    <subcellularLocation>
        <location evidence="1">Mitochondrion inner membrane</location>
        <topology evidence="1">Peripheral membrane protein</topology>
    </subcellularLocation>
</comment>
<sequence length="390" mass="43659">NGKTPLQIFRETFSQEWKASEELQSNIKQLQDAQGKISESEALKRAREATARSTSILSKTLAKTGAQIDSAVSKAWESEAGQQSRKFVNTTAKLVDAGVVKPVTNTKLYKDASENLNEGTSNSYGGFLSKEERQRFRERLMKERLARENYIENVAVNEEAGNALTVDESNAGNSSNSDAKKFTKAVEDSAVGKSASYLKTKLWTESENPLIVLLRTIKNKVSGFFFAETETGKTIKLFRSIDPNFNMEDFHKNLRDYILPELLEAYAKGNVETLSHWLSEAPLSVYAAQQKFYREQGLYPDSQILDIRDIDIASSKILPGDIPVFVISCRVQEIPIYKNIKDDSLSAGNDSNIMQTAYVVALTRDFEALINPETEGWKVIEFAKGQSRSF</sequence>
<keyword evidence="9" id="KW-0811">Translocation</keyword>
<protein>
    <recommendedName>
        <fullName evidence="12">Mitochondrial import inner membrane translocase subunit TIM44</fullName>
    </recommendedName>
</protein>
<dbReference type="GO" id="GO:0005524">
    <property type="term" value="F:ATP binding"/>
    <property type="evidence" value="ECO:0007669"/>
    <property type="project" value="UniProtKB-KW"/>
</dbReference>
<organism evidence="14 15">
    <name type="scientific">Hanseniaspora valbyensis NRRL Y-1626</name>
    <dbReference type="NCBI Taxonomy" id="766949"/>
    <lineage>
        <taxon>Eukaryota</taxon>
        <taxon>Fungi</taxon>
        <taxon>Dikarya</taxon>
        <taxon>Ascomycota</taxon>
        <taxon>Saccharomycotina</taxon>
        <taxon>Saccharomycetes</taxon>
        <taxon>Saccharomycodales</taxon>
        <taxon>Saccharomycodaceae</taxon>
        <taxon>Hanseniaspora</taxon>
    </lineage>
</organism>
<evidence type="ECO:0000259" key="13">
    <source>
        <dbReference type="SMART" id="SM00978"/>
    </source>
</evidence>
<dbReference type="Gene3D" id="3.10.450.240">
    <property type="match status" value="1"/>
</dbReference>
<dbReference type="SMART" id="SM00978">
    <property type="entry name" value="Tim44"/>
    <property type="match status" value="1"/>
</dbReference>
<dbReference type="InterPro" id="IPR007379">
    <property type="entry name" value="Tim44-like_dom"/>
</dbReference>
<dbReference type="GO" id="GO:0005743">
    <property type="term" value="C:mitochondrial inner membrane"/>
    <property type="evidence" value="ECO:0007669"/>
    <property type="project" value="UniProtKB-SubCell"/>
</dbReference>
<feature type="non-terminal residue" evidence="14">
    <location>
        <position position="390"/>
    </location>
</feature>
<evidence type="ECO:0000313" key="14">
    <source>
        <dbReference type="EMBL" id="OBA27677.1"/>
    </source>
</evidence>
<keyword evidence="15" id="KW-1185">Reference proteome</keyword>
<evidence type="ECO:0000256" key="7">
    <source>
        <dbReference type="ARBA" id="ARBA00022927"/>
    </source>
</evidence>
<keyword evidence="10" id="KW-0496">Mitochondrion</keyword>
<dbReference type="InterPro" id="IPR039544">
    <property type="entry name" value="Tim44-like"/>
</dbReference>
<evidence type="ECO:0000256" key="6">
    <source>
        <dbReference type="ARBA" id="ARBA00022840"/>
    </source>
</evidence>
<name>A0A1B7TG02_9ASCO</name>
<evidence type="ECO:0000313" key="15">
    <source>
        <dbReference type="Proteomes" id="UP000092321"/>
    </source>
</evidence>
<dbReference type="OrthoDB" id="10265990at2759"/>
<dbReference type="Pfam" id="PF04280">
    <property type="entry name" value="Tim44"/>
    <property type="match status" value="1"/>
</dbReference>
<evidence type="ECO:0000256" key="10">
    <source>
        <dbReference type="ARBA" id="ARBA00023128"/>
    </source>
</evidence>
<dbReference type="PIRSF" id="PIRSF037871">
    <property type="entry name" value="TIM44"/>
    <property type="match status" value="1"/>
</dbReference>
<keyword evidence="8" id="KW-0809">Transit peptide</keyword>
<dbReference type="PANTHER" id="PTHR10721">
    <property type="entry name" value="MITOCHONDRIAL IMPORT INNER MEMBRANE TRANSLOCASE SUBUNIT TIM44"/>
    <property type="match status" value="1"/>
</dbReference>
<evidence type="ECO:0000256" key="11">
    <source>
        <dbReference type="ARBA" id="ARBA00023136"/>
    </source>
</evidence>
<dbReference type="InterPro" id="IPR032710">
    <property type="entry name" value="NTF2-like_dom_sf"/>
</dbReference>